<protein>
    <submittedName>
        <fullName evidence="1">Semialdehyde dehydrogenase, NAD binding domain</fullName>
    </submittedName>
</protein>
<dbReference type="SUPFAM" id="SSF51735">
    <property type="entry name" value="NAD(P)-binding Rossmann-fold domains"/>
    <property type="match status" value="1"/>
</dbReference>
<dbReference type="EMBL" id="CZVV01000006">
    <property type="protein sequence ID" value="CUS97030.1"/>
    <property type="molecule type" value="Genomic_DNA"/>
</dbReference>
<dbReference type="Proteomes" id="UP000243105">
    <property type="component" value="Unassembled WGS sequence"/>
</dbReference>
<evidence type="ECO:0000313" key="2">
    <source>
        <dbReference type="Proteomes" id="UP000243105"/>
    </source>
</evidence>
<organism evidence="1 2">
    <name type="scientific">Kryptobacter tengchongensis</name>
    <dbReference type="NCBI Taxonomy" id="1643429"/>
    <lineage>
        <taxon>Bacteria</taxon>
        <taxon>Pseudomonadati</taxon>
        <taxon>Candidatus Kryptoniota</taxon>
        <taxon>Candidatus Kryptobacter</taxon>
    </lineage>
</organism>
<name>A0A916LI56_KRYT1</name>
<accession>A0A916LI56</accession>
<dbReference type="InterPro" id="IPR036291">
    <property type="entry name" value="NAD(P)-bd_dom_sf"/>
</dbReference>
<feature type="non-terminal residue" evidence="1">
    <location>
        <position position="63"/>
    </location>
</feature>
<dbReference type="AlphaFoldDB" id="A0A916LI56"/>
<dbReference type="Gene3D" id="3.40.50.720">
    <property type="entry name" value="NAD(P)-binding Rossmann-like Domain"/>
    <property type="match status" value="1"/>
</dbReference>
<evidence type="ECO:0000313" key="1">
    <source>
        <dbReference type="EMBL" id="CUS97030.1"/>
    </source>
</evidence>
<proteinExistence type="predicted"/>
<sequence length="63" mass="6737">MQNGKVKCAIVGSGNIGTDLLIKILRYSKNLEPVMMIGIDPSSDGLARAKRLGIETTYEGIEG</sequence>
<reference evidence="1 2" key="1">
    <citation type="submission" date="2015-11" db="EMBL/GenBank/DDBJ databases">
        <authorList>
            <person name="Varghese N."/>
        </authorList>
    </citation>
    <scope>NUCLEOTIDE SEQUENCE [LARGE SCALE GENOMIC DNA]</scope>
    <source>
        <strain evidence="1 2">JGI-25</strain>
    </source>
</reference>
<gene>
    <name evidence="1" type="ORF">JGI25_00201</name>
</gene>
<comment type="caution">
    <text evidence="1">The sequence shown here is derived from an EMBL/GenBank/DDBJ whole genome shotgun (WGS) entry which is preliminary data.</text>
</comment>